<dbReference type="InterPro" id="IPR004331">
    <property type="entry name" value="SPX_dom"/>
</dbReference>
<keyword evidence="2 4" id="KW-0863">Zinc-finger</keyword>
<dbReference type="SMART" id="SM00184">
    <property type="entry name" value="RING"/>
    <property type="match status" value="1"/>
</dbReference>
<dbReference type="Pfam" id="PF03105">
    <property type="entry name" value="SPX"/>
    <property type="match status" value="1"/>
</dbReference>
<dbReference type="SUPFAM" id="SSF57850">
    <property type="entry name" value="RING/U-box"/>
    <property type="match status" value="1"/>
</dbReference>
<dbReference type="PANTHER" id="PTHR23327:SF51">
    <property type="entry name" value="TRANSCRIPTIONAL REGULATOR OF YEAST FORM ADHERENCE 3"/>
    <property type="match status" value="1"/>
</dbReference>
<evidence type="ECO:0000256" key="3">
    <source>
        <dbReference type="ARBA" id="ARBA00022833"/>
    </source>
</evidence>
<dbReference type="PANTHER" id="PTHR23327">
    <property type="entry name" value="RING FINGER PROTEIN 127"/>
    <property type="match status" value="1"/>
</dbReference>
<organism evidence="7 8">
    <name type="scientific">Mycena rosella</name>
    <name type="common">Pink bonnet</name>
    <name type="synonym">Agaricus rosellus</name>
    <dbReference type="NCBI Taxonomy" id="1033263"/>
    <lineage>
        <taxon>Eukaryota</taxon>
        <taxon>Fungi</taxon>
        <taxon>Dikarya</taxon>
        <taxon>Basidiomycota</taxon>
        <taxon>Agaricomycotina</taxon>
        <taxon>Agaricomycetes</taxon>
        <taxon>Agaricomycetidae</taxon>
        <taxon>Agaricales</taxon>
        <taxon>Marasmiineae</taxon>
        <taxon>Mycenaceae</taxon>
        <taxon>Mycena</taxon>
    </lineage>
</organism>
<dbReference type="Gene3D" id="3.30.40.10">
    <property type="entry name" value="Zinc/RING finger domain, C3HC4 (zinc finger)"/>
    <property type="match status" value="1"/>
</dbReference>
<dbReference type="PROSITE" id="PS50089">
    <property type="entry name" value="ZF_RING_2"/>
    <property type="match status" value="1"/>
</dbReference>
<evidence type="ECO:0000259" key="5">
    <source>
        <dbReference type="PROSITE" id="PS50089"/>
    </source>
</evidence>
<sequence>MHFSKTFAQLLRDLPPELSENAIEYRRLKKLLNQVTRELAALGLSPTVLHDLLQSNAEPSGKEKEKGRDSETGARLLYEFNDDVGHIEPRLRLWVDSTDPPDDVEGKPQVALVAWALQRHAEAQNAVLNSNKVELVIPLVSDSAFFQLLAATLQALADHLIATHAQFVETLKDLTKVVSDSARPVSSTSTSFKPLSALRSDAGGARVSASSRKSDLYSWREIFQLYVETEIFESVNERDRGSRTIEDAETRLTQFAERVKTRGLDRELKLQQSHKALDSFLELNSFILNVKKFELANAEAMRKILKKHTKRTALPAPDSSNTAPLALLPATNTLLPRTLVQELGTTLLPVIPSLDDYACLICLSIAFKPIRLACGHLFCVRCLVKMQKRGSDDCPMCRAPCVLIADRSNVDWALLNFMRDWFPEEASIKLRQNEREAADEQMAELGMDPNQRCRVM</sequence>
<gene>
    <name evidence="7" type="ORF">B0H17DRAFT_559168</name>
</gene>
<comment type="caution">
    <text evidence="7">The sequence shown here is derived from an EMBL/GenBank/DDBJ whole genome shotgun (WGS) entry which is preliminary data.</text>
</comment>
<dbReference type="PROSITE" id="PS00518">
    <property type="entry name" value="ZF_RING_1"/>
    <property type="match status" value="1"/>
</dbReference>
<evidence type="ECO:0000313" key="7">
    <source>
        <dbReference type="EMBL" id="KAJ7691625.1"/>
    </source>
</evidence>
<evidence type="ECO:0000256" key="4">
    <source>
        <dbReference type="PROSITE-ProRule" id="PRU00175"/>
    </source>
</evidence>
<evidence type="ECO:0000256" key="2">
    <source>
        <dbReference type="ARBA" id="ARBA00022771"/>
    </source>
</evidence>
<keyword evidence="8" id="KW-1185">Reference proteome</keyword>
<keyword evidence="3" id="KW-0862">Zinc</keyword>
<dbReference type="AlphaFoldDB" id="A0AAD7DIF7"/>
<dbReference type="PROSITE" id="PS51382">
    <property type="entry name" value="SPX"/>
    <property type="match status" value="1"/>
</dbReference>
<feature type="domain" description="RING-type" evidence="5">
    <location>
        <begin position="359"/>
        <end position="398"/>
    </location>
</feature>
<dbReference type="Pfam" id="PF00097">
    <property type="entry name" value="zf-C3HC4"/>
    <property type="match status" value="1"/>
</dbReference>
<evidence type="ECO:0000313" key="8">
    <source>
        <dbReference type="Proteomes" id="UP001221757"/>
    </source>
</evidence>
<dbReference type="GO" id="GO:0008270">
    <property type="term" value="F:zinc ion binding"/>
    <property type="evidence" value="ECO:0007669"/>
    <property type="project" value="UniProtKB-KW"/>
</dbReference>
<dbReference type="InterPro" id="IPR001841">
    <property type="entry name" value="Znf_RING"/>
</dbReference>
<keyword evidence="1" id="KW-0479">Metal-binding</keyword>
<name>A0AAD7DIF7_MYCRO</name>
<protein>
    <submittedName>
        <fullName evidence="7">SPX domain-containing protein</fullName>
    </submittedName>
</protein>
<proteinExistence type="predicted"/>
<feature type="domain" description="SPX" evidence="6">
    <location>
        <begin position="1"/>
        <end position="322"/>
    </location>
</feature>
<dbReference type="Proteomes" id="UP001221757">
    <property type="component" value="Unassembled WGS sequence"/>
</dbReference>
<dbReference type="InterPro" id="IPR018957">
    <property type="entry name" value="Znf_C3HC4_RING-type"/>
</dbReference>
<evidence type="ECO:0000259" key="6">
    <source>
        <dbReference type="PROSITE" id="PS51382"/>
    </source>
</evidence>
<dbReference type="InterPro" id="IPR017907">
    <property type="entry name" value="Znf_RING_CS"/>
</dbReference>
<dbReference type="InterPro" id="IPR013083">
    <property type="entry name" value="Znf_RING/FYVE/PHD"/>
</dbReference>
<accession>A0AAD7DIF7</accession>
<evidence type="ECO:0000256" key="1">
    <source>
        <dbReference type="ARBA" id="ARBA00022723"/>
    </source>
</evidence>
<reference evidence="7" key="1">
    <citation type="submission" date="2023-03" db="EMBL/GenBank/DDBJ databases">
        <title>Massive genome expansion in bonnet fungi (Mycena s.s.) driven by repeated elements and novel gene families across ecological guilds.</title>
        <authorList>
            <consortium name="Lawrence Berkeley National Laboratory"/>
            <person name="Harder C.B."/>
            <person name="Miyauchi S."/>
            <person name="Viragh M."/>
            <person name="Kuo A."/>
            <person name="Thoen E."/>
            <person name="Andreopoulos B."/>
            <person name="Lu D."/>
            <person name="Skrede I."/>
            <person name="Drula E."/>
            <person name="Henrissat B."/>
            <person name="Morin E."/>
            <person name="Kohler A."/>
            <person name="Barry K."/>
            <person name="LaButti K."/>
            <person name="Morin E."/>
            <person name="Salamov A."/>
            <person name="Lipzen A."/>
            <person name="Mereny Z."/>
            <person name="Hegedus B."/>
            <person name="Baldrian P."/>
            <person name="Stursova M."/>
            <person name="Weitz H."/>
            <person name="Taylor A."/>
            <person name="Grigoriev I.V."/>
            <person name="Nagy L.G."/>
            <person name="Martin F."/>
            <person name="Kauserud H."/>
        </authorList>
    </citation>
    <scope>NUCLEOTIDE SEQUENCE</scope>
    <source>
        <strain evidence="7">CBHHK067</strain>
    </source>
</reference>
<dbReference type="EMBL" id="JARKIE010000057">
    <property type="protein sequence ID" value="KAJ7691625.1"/>
    <property type="molecule type" value="Genomic_DNA"/>
</dbReference>